<comment type="caution">
    <text evidence="1">The sequence shown here is derived from an EMBL/GenBank/DDBJ whole genome shotgun (WGS) entry which is preliminary data.</text>
</comment>
<dbReference type="EMBL" id="AMWN01000001">
    <property type="protein sequence ID" value="EXJ96340.1"/>
    <property type="molecule type" value="Genomic_DNA"/>
</dbReference>
<dbReference type="OrthoDB" id="4140488at2759"/>
<name>W9Z324_9EURO</name>
<organism evidence="1 2">
    <name type="scientific">Capronia coronata CBS 617.96</name>
    <dbReference type="NCBI Taxonomy" id="1182541"/>
    <lineage>
        <taxon>Eukaryota</taxon>
        <taxon>Fungi</taxon>
        <taxon>Dikarya</taxon>
        <taxon>Ascomycota</taxon>
        <taxon>Pezizomycotina</taxon>
        <taxon>Eurotiomycetes</taxon>
        <taxon>Chaetothyriomycetidae</taxon>
        <taxon>Chaetothyriales</taxon>
        <taxon>Herpotrichiellaceae</taxon>
        <taxon>Capronia</taxon>
    </lineage>
</organism>
<protein>
    <recommendedName>
        <fullName evidence="3">Protein kinase domain-containing protein</fullName>
    </recommendedName>
</protein>
<gene>
    <name evidence="1" type="ORF">A1O1_01466</name>
</gene>
<dbReference type="HOGENOM" id="CLU_2637829_0_0_1"/>
<accession>W9Z324</accession>
<evidence type="ECO:0008006" key="3">
    <source>
        <dbReference type="Google" id="ProtNLM"/>
    </source>
</evidence>
<dbReference type="Proteomes" id="UP000019484">
    <property type="component" value="Unassembled WGS sequence"/>
</dbReference>
<dbReference type="GeneID" id="19156368"/>
<evidence type="ECO:0000313" key="1">
    <source>
        <dbReference type="EMBL" id="EXJ96340.1"/>
    </source>
</evidence>
<keyword evidence="2" id="KW-1185">Reference proteome</keyword>
<dbReference type="RefSeq" id="XP_007720569.1">
    <property type="nucleotide sequence ID" value="XM_007722379.1"/>
</dbReference>
<reference evidence="1 2" key="1">
    <citation type="submission" date="2013-03" db="EMBL/GenBank/DDBJ databases">
        <title>The Genome Sequence of Capronia coronata CBS 617.96.</title>
        <authorList>
            <consortium name="The Broad Institute Genomics Platform"/>
            <person name="Cuomo C."/>
            <person name="de Hoog S."/>
            <person name="Gorbushina A."/>
            <person name="Walker B."/>
            <person name="Young S.K."/>
            <person name="Zeng Q."/>
            <person name="Gargeya S."/>
            <person name="Fitzgerald M."/>
            <person name="Haas B."/>
            <person name="Abouelleil A."/>
            <person name="Allen A.W."/>
            <person name="Alvarado L."/>
            <person name="Arachchi H.M."/>
            <person name="Berlin A.M."/>
            <person name="Chapman S.B."/>
            <person name="Gainer-Dewar J."/>
            <person name="Goldberg J."/>
            <person name="Griggs A."/>
            <person name="Gujja S."/>
            <person name="Hansen M."/>
            <person name="Howarth C."/>
            <person name="Imamovic A."/>
            <person name="Ireland A."/>
            <person name="Larimer J."/>
            <person name="McCowan C."/>
            <person name="Murphy C."/>
            <person name="Pearson M."/>
            <person name="Poon T.W."/>
            <person name="Priest M."/>
            <person name="Roberts A."/>
            <person name="Saif S."/>
            <person name="Shea T."/>
            <person name="Sisk P."/>
            <person name="Sykes S."/>
            <person name="Wortman J."/>
            <person name="Nusbaum C."/>
            <person name="Birren B."/>
        </authorList>
    </citation>
    <scope>NUCLEOTIDE SEQUENCE [LARGE SCALE GENOMIC DNA]</scope>
    <source>
        <strain evidence="1 2">CBS 617.96</strain>
    </source>
</reference>
<dbReference type="STRING" id="1182541.W9Z324"/>
<proteinExistence type="predicted"/>
<evidence type="ECO:0000313" key="2">
    <source>
        <dbReference type="Proteomes" id="UP000019484"/>
    </source>
</evidence>
<dbReference type="AlphaFoldDB" id="W9Z324"/>
<sequence length="77" mass="8620">MFQKVMQTDKVDVWALFVTMLWTLDLGEFRQNSKSLKSPGEAHVMILSMASNEDAVSKIREMACLSPAQRASAAQML</sequence>